<feature type="transmembrane region" description="Helical" evidence="8">
    <location>
        <begin position="719"/>
        <end position="736"/>
    </location>
</feature>
<evidence type="ECO:0000256" key="4">
    <source>
        <dbReference type="ARBA" id="ARBA00022692"/>
    </source>
</evidence>
<evidence type="ECO:0000259" key="12">
    <source>
        <dbReference type="Pfam" id="PF25392"/>
    </source>
</evidence>
<feature type="signal peptide" evidence="9">
    <location>
        <begin position="1"/>
        <end position="32"/>
    </location>
</feature>
<keyword evidence="6 8" id="KW-0472">Membrane</keyword>
<dbReference type="Gene3D" id="2.30.30.60">
    <property type="match status" value="1"/>
</dbReference>
<dbReference type="AlphaFoldDB" id="A0A7Z2GLB5"/>
<feature type="compositionally biased region" description="Basic and acidic residues" evidence="7">
    <location>
        <begin position="959"/>
        <end position="969"/>
    </location>
</feature>
<dbReference type="KEGG" id="pacs:FAZ98_18725"/>
<dbReference type="Pfam" id="PF21088">
    <property type="entry name" value="MS_channel_1st"/>
    <property type="match status" value="1"/>
</dbReference>
<feature type="transmembrane region" description="Helical" evidence="8">
    <location>
        <begin position="606"/>
        <end position="628"/>
    </location>
</feature>
<feature type="region of interest" description="Disordered" evidence="7">
    <location>
        <begin position="915"/>
        <end position="969"/>
    </location>
</feature>
<dbReference type="Pfam" id="PF00924">
    <property type="entry name" value="MS_channel_2nd"/>
    <property type="match status" value="1"/>
</dbReference>
<evidence type="ECO:0000256" key="2">
    <source>
        <dbReference type="ARBA" id="ARBA00008017"/>
    </source>
</evidence>
<dbReference type="Proteomes" id="UP000433577">
    <property type="component" value="Chromosome 2"/>
</dbReference>
<organism evidence="13 14">
    <name type="scientific">Paraburkholderia acidisoli</name>
    <dbReference type="NCBI Taxonomy" id="2571748"/>
    <lineage>
        <taxon>Bacteria</taxon>
        <taxon>Pseudomonadati</taxon>
        <taxon>Pseudomonadota</taxon>
        <taxon>Betaproteobacteria</taxon>
        <taxon>Burkholderiales</taxon>
        <taxon>Burkholderiaceae</taxon>
        <taxon>Paraburkholderia</taxon>
    </lineage>
</organism>
<evidence type="ECO:0000313" key="14">
    <source>
        <dbReference type="Proteomes" id="UP000433577"/>
    </source>
</evidence>
<comment type="subcellular location">
    <subcellularLocation>
        <location evidence="1">Cell membrane</location>
        <topology evidence="1">Multi-pass membrane protein</topology>
    </subcellularLocation>
</comment>
<dbReference type="RefSeq" id="WP_158952782.1">
    <property type="nucleotide sequence ID" value="NZ_CP046914.1"/>
</dbReference>
<evidence type="ECO:0000313" key="13">
    <source>
        <dbReference type="EMBL" id="QGZ63793.1"/>
    </source>
</evidence>
<dbReference type="Gene3D" id="3.30.70.100">
    <property type="match status" value="1"/>
</dbReference>
<dbReference type="InterPro" id="IPR049142">
    <property type="entry name" value="MS_channel_1st"/>
</dbReference>
<keyword evidence="5 8" id="KW-1133">Transmembrane helix</keyword>
<evidence type="ECO:0000256" key="6">
    <source>
        <dbReference type="ARBA" id="ARBA00023136"/>
    </source>
</evidence>
<comment type="similarity">
    <text evidence="2">Belongs to the MscS (TC 1.A.23) family.</text>
</comment>
<keyword evidence="4 8" id="KW-0812">Transmembrane</keyword>
<protein>
    <submittedName>
        <fullName evidence="13">Mechanosensitive ion channel</fullName>
    </submittedName>
</protein>
<feature type="compositionally biased region" description="Basic and acidic residues" evidence="7">
    <location>
        <begin position="269"/>
        <end position="283"/>
    </location>
</feature>
<dbReference type="InterPro" id="IPR057485">
    <property type="entry name" value="YbiO-like_TM1"/>
</dbReference>
<evidence type="ECO:0000256" key="8">
    <source>
        <dbReference type="SAM" id="Phobius"/>
    </source>
</evidence>
<evidence type="ECO:0000256" key="5">
    <source>
        <dbReference type="ARBA" id="ARBA00022989"/>
    </source>
</evidence>
<dbReference type="SUPFAM" id="SSF82689">
    <property type="entry name" value="Mechanosensitive channel protein MscS (YggB), C-terminal domain"/>
    <property type="match status" value="1"/>
</dbReference>
<feature type="domain" description="Moderate conductance mechanosensitive channel YbiO-like transmembrane helix 1" evidence="12">
    <location>
        <begin position="560"/>
        <end position="629"/>
    </location>
</feature>
<feature type="region of interest" description="Disordered" evidence="7">
    <location>
        <begin position="41"/>
        <end position="62"/>
    </location>
</feature>
<evidence type="ECO:0000256" key="1">
    <source>
        <dbReference type="ARBA" id="ARBA00004651"/>
    </source>
</evidence>
<dbReference type="PANTHER" id="PTHR30460:SF0">
    <property type="entry name" value="MODERATE CONDUCTANCE MECHANOSENSITIVE CHANNEL YBIO"/>
    <property type="match status" value="1"/>
</dbReference>
<dbReference type="SUPFAM" id="SSF50182">
    <property type="entry name" value="Sm-like ribonucleoproteins"/>
    <property type="match status" value="1"/>
</dbReference>
<dbReference type="InterPro" id="IPR045276">
    <property type="entry name" value="YbiO_bact"/>
</dbReference>
<dbReference type="Gene3D" id="1.10.287.1260">
    <property type="match status" value="1"/>
</dbReference>
<accession>A0A7Z2GLB5</accession>
<feature type="chain" id="PRO_5030520702" evidence="9">
    <location>
        <begin position="33"/>
        <end position="969"/>
    </location>
</feature>
<gene>
    <name evidence="13" type="ORF">FAZ98_18725</name>
</gene>
<dbReference type="InterPro" id="IPR011014">
    <property type="entry name" value="MscS_channel_TM-2"/>
</dbReference>
<dbReference type="InterPro" id="IPR010920">
    <property type="entry name" value="LSM_dom_sf"/>
</dbReference>
<feature type="compositionally biased region" description="Low complexity" evidence="7">
    <location>
        <begin position="238"/>
        <end position="259"/>
    </location>
</feature>
<feature type="domain" description="Mechanosensitive ion channel transmembrane helices 2/3" evidence="11">
    <location>
        <begin position="698"/>
        <end position="738"/>
    </location>
</feature>
<evidence type="ECO:0000256" key="3">
    <source>
        <dbReference type="ARBA" id="ARBA00022475"/>
    </source>
</evidence>
<dbReference type="SUPFAM" id="SSF82861">
    <property type="entry name" value="Mechanosensitive channel protein MscS (YggB), transmembrane region"/>
    <property type="match status" value="1"/>
</dbReference>
<feature type="domain" description="Mechanosensitive ion channel MscS" evidence="10">
    <location>
        <begin position="740"/>
        <end position="803"/>
    </location>
</feature>
<reference evidence="13 14" key="1">
    <citation type="submission" date="2019-12" db="EMBL/GenBank/DDBJ databases">
        <title>Paraburkholderia acidiphila 7Q-K02 sp. nov and Paraburkholderia acidisoli DHF22 sp. nov., two strains isolated from forest soil.</title>
        <authorList>
            <person name="Gao Z."/>
            <person name="Qiu L."/>
        </authorList>
    </citation>
    <scope>NUCLEOTIDE SEQUENCE [LARGE SCALE GENOMIC DNA]</scope>
    <source>
        <strain evidence="13 14">DHF22</strain>
    </source>
</reference>
<feature type="transmembrane region" description="Helical" evidence="8">
    <location>
        <begin position="564"/>
        <end position="585"/>
    </location>
</feature>
<dbReference type="GO" id="GO:0008381">
    <property type="term" value="F:mechanosensitive monoatomic ion channel activity"/>
    <property type="evidence" value="ECO:0007669"/>
    <property type="project" value="InterPro"/>
</dbReference>
<keyword evidence="3" id="KW-1003">Cell membrane</keyword>
<proteinExistence type="inferred from homology"/>
<feature type="transmembrane region" description="Helical" evidence="8">
    <location>
        <begin position="694"/>
        <end position="713"/>
    </location>
</feature>
<sequence length="969" mass="101308">MSFSLFSRSRFRALLAGLACATFALNASNAAAVTSPAAALGSAMKPGSTAHPASSASSANPAAPVVLTPSQAQSALQVLNDPVQRGHVEDTLRAIAAAGALATPASGATAASASASASAAAATTTSASAATAASTPLAGALRSNGLVVQIADHAAHGARMVGHHLRQTLAALLGIWSARDWWQEHLSTPEGHTLLLGLLRVALLTLVPALAIGMGLWRALGKPQRAIAAHQAAKQEKTAPSGPPAGSAPAPQPQTPEATGTSVALAAEARGESTAEAAKKAEAKAQAQDDALREAAGMEPADPAAKAEGDPNAGPNANARANAAARAAVTAIAAEEEHEFSPKTPAALAREAYHQLRGAHHWRLLQRLPAALLVLLLDAIPVVAFGLCAAGVLSLFGPEDAAPTQAVGDLVDTLVISGAFVIFGKLLFAPDAASLRLVPLSDDWAAYAQRWLMRIVAIGAVGGAVAAAVPLGMTEEAHLALVKVVTLIGHLALALMILQLRRPVADAMHVAATRHGSFAWFMQWFADIWAFAALFVVLALWFVWALDLQGGYAELLRAGGLSLVVLLGARVCAIVLLGALSRVFGLRDGSDKMTFAQQRAYRYYPALRRIVIAVIWIVSIDMLLHVWGLRPTRILALTPISHLLGSALLTIAIAIVAAVAIWEFANGAAERRLNAWTDAGDFVRAARLRTLLPMFRTTLLVSILVVVGLTALSQLGVNTAPLVAGASIFGVALGFGSQKLVQDFITGIFLLTENAMQVGDWVTVAGVSGTVEFLSIRTVRLRGGDGSLYTVPFSSVTTVNNTNRGIGNAAVKVVIAHGQDLERAIETLKQIGAELRQEDAFKNGILGDFAYWGVDSVDGASVTLVGQIQCKDSSRWGVQREFNRRVLVRFTERGIALANPQRNFVIGMGGDSDVEGTEYGRLSRRDDNDETDDESDRDAAKSAQTGASKPRNGRSGSNENRDKLSGKPN</sequence>
<evidence type="ECO:0000259" key="10">
    <source>
        <dbReference type="Pfam" id="PF00924"/>
    </source>
</evidence>
<evidence type="ECO:0000256" key="7">
    <source>
        <dbReference type="SAM" id="MobiDB-lite"/>
    </source>
</evidence>
<feature type="transmembrane region" description="Helical" evidence="8">
    <location>
        <begin position="640"/>
        <end position="662"/>
    </location>
</feature>
<dbReference type="EMBL" id="CP046914">
    <property type="protein sequence ID" value="QGZ63793.1"/>
    <property type="molecule type" value="Genomic_DNA"/>
</dbReference>
<feature type="transmembrane region" description="Helical" evidence="8">
    <location>
        <begin position="477"/>
        <end position="498"/>
    </location>
</feature>
<keyword evidence="14" id="KW-1185">Reference proteome</keyword>
<feature type="transmembrane region" description="Helical" evidence="8">
    <location>
        <begin position="194"/>
        <end position="217"/>
    </location>
</feature>
<evidence type="ECO:0000256" key="9">
    <source>
        <dbReference type="SAM" id="SignalP"/>
    </source>
</evidence>
<feature type="region of interest" description="Disordered" evidence="7">
    <location>
        <begin position="228"/>
        <end position="321"/>
    </location>
</feature>
<dbReference type="InterPro" id="IPR023408">
    <property type="entry name" value="MscS_beta-dom_sf"/>
</dbReference>
<name>A0A7Z2GLB5_9BURK</name>
<feature type="transmembrane region" description="Helical" evidence="8">
    <location>
        <begin position="370"/>
        <end position="393"/>
    </location>
</feature>
<dbReference type="PANTHER" id="PTHR30460">
    <property type="entry name" value="MODERATE CONDUCTANCE MECHANOSENSITIVE CHANNEL YBIO"/>
    <property type="match status" value="1"/>
</dbReference>
<dbReference type="InterPro" id="IPR006685">
    <property type="entry name" value="MscS_channel_2nd"/>
</dbReference>
<dbReference type="GO" id="GO:0005886">
    <property type="term" value="C:plasma membrane"/>
    <property type="evidence" value="ECO:0007669"/>
    <property type="project" value="UniProtKB-SubCell"/>
</dbReference>
<feature type="transmembrane region" description="Helical" evidence="8">
    <location>
        <begin position="413"/>
        <end position="430"/>
    </location>
</feature>
<feature type="compositionally biased region" description="Low complexity" evidence="7">
    <location>
        <begin position="310"/>
        <end position="321"/>
    </location>
</feature>
<evidence type="ECO:0000259" key="11">
    <source>
        <dbReference type="Pfam" id="PF21088"/>
    </source>
</evidence>
<dbReference type="OrthoDB" id="6500477at2"/>
<feature type="transmembrane region" description="Helical" evidence="8">
    <location>
        <begin position="518"/>
        <end position="544"/>
    </location>
</feature>
<dbReference type="InterPro" id="IPR011066">
    <property type="entry name" value="MscS_channel_C_sf"/>
</dbReference>
<feature type="transmembrane region" description="Helical" evidence="8">
    <location>
        <begin position="451"/>
        <end position="471"/>
    </location>
</feature>
<dbReference type="Pfam" id="PF25392">
    <property type="entry name" value="MS_channel_TM1"/>
    <property type="match status" value="1"/>
</dbReference>
<keyword evidence="9" id="KW-0732">Signal</keyword>